<dbReference type="InterPro" id="IPR013783">
    <property type="entry name" value="Ig-like_fold"/>
</dbReference>
<dbReference type="Gene3D" id="2.60.40.10">
    <property type="entry name" value="Immunoglobulins"/>
    <property type="match status" value="2"/>
</dbReference>
<feature type="signal peptide" evidence="9">
    <location>
        <begin position="1"/>
        <end position="23"/>
    </location>
</feature>
<dbReference type="AlphaFoldDB" id="A0A427UYS0"/>
<evidence type="ECO:0000256" key="5">
    <source>
        <dbReference type="ARBA" id="ARBA00022764"/>
    </source>
</evidence>
<dbReference type="InterPro" id="IPR050643">
    <property type="entry name" value="Periplasmic_pilus_chap"/>
</dbReference>
<evidence type="ECO:0000259" key="10">
    <source>
        <dbReference type="Pfam" id="PF00345"/>
    </source>
</evidence>
<dbReference type="InterPro" id="IPR018046">
    <property type="entry name" value="Pili_assmbl_chaperone_CS"/>
</dbReference>
<dbReference type="Proteomes" id="UP000275331">
    <property type="component" value="Unassembled WGS sequence"/>
</dbReference>
<dbReference type="RefSeq" id="WP_125293810.1">
    <property type="nucleotide sequence ID" value="NZ_JAPTZM010000006.1"/>
</dbReference>
<feature type="domain" description="Pili assembly chaperone N-terminal" evidence="10">
    <location>
        <begin position="24"/>
        <end position="138"/>
    </location>
</feature>
<dbReference type="SUPFAM" id="SSF49354">
    <property type="entry name" value="PapD-like"/>
    <property type="match status" value="1"/>
</dbReference>
<dbReference type="SUPFAM" id="SSF49584">
    <property type="entry name" value="Periplasmic chaperone C-domain"/>
    <property type="match status" value="1"/>
</dbReference>
<dbReference type="PRINTS" id="PR00969">
    <property type="entry name" value="CHAPERONPILI"/>
</dbReference>
<dbReference type="PANTHER" id="PTHR30251:SF9">
    <property type="entry name" value="CHAPERONE PROTEIN CAF1M"/>
    <property type="match status" value="1"/>
</dbReference>
<dbReference type="PANTHER" id="PTHR30251">
    <property type="entry name" value="PILUS ASSEMBLY CHAPERONE"/>
    <property type="match status" value="1"/>
</dbReference>
<dbReference type="PROSITE" id="PS00635">
    <property type="entry name" value="PILI_CHAPERONE"/>
    <property type="match status" value="1"/>
</dbReference>
<feature type="chain" id="PRO_5019431097" evidence="9">
    <location>
        <begin position="24"/>
        <end position="225"/>
    </location>
</feature>
<dbReference type="OrthoDB" id="9131059at2"/>
<reference evidence="12 13" key="1">
    <citation type="submission" date="2018-10" db="EMBL/GenBank/DDBJ databases">
        <title>Transmission dynamics of multidrug resistant bacteria on intensive care unit surfaces.</title>
        <authorList>
            <person name="D'Souza A.W."/>
            <person name="Potter R.F."/>
            <person name="Wallace M."/>
            <person name="Shupe A."/>
            <person name="Patel S."/>
            <person name="Sun S."/>
            <person name="Gul D."/>
            <person name="Kwon J.H."/>
            <person name="Andleeb S."/>
            <person name="Burnham C.-A.D."/>
            <person name="Dantas G."/>
        </authorList>
    </citation>
    <scope>NUCLEOTIDE SEQUENCE [LARGE SCALE GENOMIC DNA]</scope>
    <source>
        <strain evidence="12 13">AS_373</strain>
    </source>
</reference>
<evidence type="ECO:0000256" key="9">
    <source>
        <dbReference type="SAM" id="SignalP"/>
    </source>
</evidence>
<evidence type="ECO:0000259" key="11">
    <source>
        <dbReference type="Pfam" id="PF02753"/>
    </source>
</evidence>
<keyword evidence="6 8" id="KW-0143">Chaperone</keyword>
<dbReference type="Pfam" id="PF02753">
    <property type="entry name" value="PapD_C"/>
    <property type="match status" value="1"/>
</dbReference>
<sequence>MKMFSRALAAILLMSAAVSGAQAGVIIGGTRVVYQGNKKEVPLSVNNPDKLAYLIQSWIDAPTPDAAKAPFIITPPLYRLDAGQQNEMRIIRAGQLAENKESLFWLNIKSIPSVAKRDNTIQIAVKTRIKLIYRPESLTSTPEEQAAKLQWSRAGNSIQVNNPTPYYINFNEIAVGGKRVEDATFVAPQSSARFALPPGVNSTAVNFKIINDYGGIGDSHSASLR</sequence>
<evidence type="ECO:0000256" key="6">
    <source>
        <dbReference type="ARBA" id="ARBA00023186"/>
    </source>
</evidence>
<evidence type="ECO:0000256" key="3">
    <source>
        <dbReference type="ARBA" id="ARBA00022558"/>
    </source>
</evidence>
<proteinExistence type="inferred from homology"/>
<dbReference type="GO" id="GO:0030288">
    <property type="term" value="C:outer membrane-bounded periplasmic space"/>
    <property type="evidence" value="ECO:0007669"/>
    <property type="project" value="InterPro"/>
</dbReference>
<dbReference type="Pfam" id="PF00345">
    <property type="entry name" value="PapD_N"/>
    <property type="match status" value="1"/>
</dbReference>
<evidence type="ECO:0000313" key="13">
    <source>
        <dbReference type="Proteomes" id="UP000275331"/>
    </source>
</evidence>
<dbReference type="FunFam" id="2.60.40.10:FF:000458">
    <property type="entry name" value="Molecular chaperone FimC"/>
    <property type="match status" value="1"/>
</dbReference>
<evidence type="ECO:0000256" key="1">
    <source>
        <dbReference type="ARBA" id="ARBA00004418"/>
    </source>
</evidence>
<dbReference type="InterPro" id="IPR016147">
    <property type="entry name" value="Pili_assmbl_chaperone_N"/>
</dbReference>
<comment type="caution">
    <text evidence="12">The sequence shown here is derived from an EMBL/GenBank/DDBJ whole genome shotgun (WGS) entry which is preliminary data.</text>
</comment>
<keyword evidence="3" id="KW-1029">Fimbrium biogenesis</keyword>
<name>A0A427UYS0_9ENTR</name>
<gene>
    <name evidence="12" type="ORF">EGT71_11785</name>
</gene>
<accession>A0A427UYS0</accession>
<evidence type="ECO:0000256" key="2">
    <source>
        <dbReference type="ARBA" id="ARBA00007399"/>
    </source>
</evidence>
<evidence type="ECO:0000313" key="12">
    <source>
        <dbReference type="EMBL" id="RSE25607.1"/>
    </source>
</evidence>
<dbReference type="InterPro" id="IPR036316">
    <property type="entry name" value="Pili_assmbl_chap_C_dom_sf"/>
</dbReference>
<dbReference type="EMBL" id="RHXB01000007">
    <property type="protein sequence ID" value="RSE25607.1"/>
    <property type="molecule type" value="Genomic_DNA"/>
</dbReference>
<keyword evidence="5" id="KW-0574">Periplasm</keyword>
<comment type="subcellular location">
    <subcellularLocation>
        <location evidence="1 8">Periplasm</location>
    </subcellularLocation>
</comment>
<evidence type="ECO:0000256" key="4">
    <source>
        <dbReference type="ARBA" id="ARBA00022729"/>
    </source>
</evidence>
<evidence type="ECO:0000256" key="8">
    <source>
        <dbReference type="RuleBase" id="RU003918"/>
    </source>
</evidence>
<keyword evidence="7" id="KW-0393">Immunoglobulin domain</keyword>
<dbReference type="InterPro" id="IPR016148">
    <property type="entry name" value="Pili_assmbl_chaperone_C"/>
</dbReference>
<organism evidence="12 13">
    <name type="scientific">Atlantibacter subterraneus</name>
    <dbReference type="NCBI Taxonomy" id="255519"/>
    <lineage>
        <taxon>Bacteria</taxon>
        <taxon>Pseudomonadati</taxon>
        <taxon>Pseudomonadota</taxon>
        <taxon>Gammaproteobacteria</taxon>
        <taxon>Enterobacterales</taxon>
        <taxon>Enterobacteriaceae</taxon>
        <taxon>Atlantibacter</taxon>
    </lineage>
</organism>
<protein>
    <submittedName>
        <fullName evidence="12">Molecular chaperone</fullName>
    </submittedName>
</protein>
<dbReference type="InterPro" id="IPR001829">
    <property type="entry name" value="Pili_assmbl_chaperone_bac"/>
</dbReference>
<comment type="similarity">
    <text evidence="2 8">Belongs to the periplasmic pilus chaperone family.</text>
</comment>
<feature type="domain" description="Pili assembly chaperone C-terminal" evidence="11">
    <location>
        <begin position="160"/>
        <end position="216"/>
    </location>
</feature>
<keyword evidence="4 9" id="KW-0732">Signal</keyword>
<dbReference type="GO" id="GO:0071555">
    <property type="term" value="P:cell wall organization"/>
    <property type="evidence" value="ECO:0007669"/>
    <property type="project" value="InterPro"/>
</dbReference>
<evidence type="ECO:0000256" key="7">
    <source>
        <dbReference type="ARBA" id="ARBA00023319"/>
    </source>
</evidence>
<dbReference type="InterPro" id="IPR008962">
    <property type="entry name" value="PapD-like_sf"/>
</dbReference>